<organism evidence="2 3">
    <name type="scientific">[Myrmecia] bisecta</name>
    <dbReference type="NCBI Taxonomy" id="41462"/>
    <lineage>
        <taxon>Eukaryota</taxon>
        <taxon>Viridiplantae</taxon>
        <taxon>Chlorophyta</taxon>
        <taxon>core chlorophytes</taxon>
        <taxon>Trebouxiophyceae</taxon>
        <taxon>Trebouxiales</taxon>
        <taxon>Trebouxiaceae</taxon>
        <taxon>Myrmecia</taxon>
    </lineage>
</organism>
<dbReference type="AlphaFoldDB" id="A0AAW1PIJ1"/>
<keyword evidence="3" id="KW-1185">Reference proteome</keyword>
<dbReference type="Proteomes" id="UP001489004">
    <property type="component" value="Unassembled WGS sequence"/>
</dbReference>
<reference evidence="2 3" key="1">
    <citation type="journal article" date="2024" name="Nat. Commun.">
        <title>Phylogenomics reveals the evolutionary origins of lichenization in chlorophyte algae.</title>
        <authorList>
            <person name="Puginier C."/>
            <person name="Libourel C."/>
            <person name="Otte J."/>
            <person name="Skaloud P."/>
            <person name="Haon M."/>
            <person name="Grisel S."/>
            <person name="Petersen M."/>
            <person name="Berrin J.G."/>
            <person name="Delaux P.M."/>
            <person name="Dal Grande F."/>
            <person name="Keller J."/>
        </authorList>
    </citation>
    <scope>NUCLEOTIDE SEQUENCE [LARGE SCALE GENOMIC DNA]</scope>
    <source>
        <strain evidence="2 3">SAG 2043</strain>
    </source>
</reference>
<evidence type="ECO:0000256" key="1">
    <source>
        <dbReference type="SAM" id="MobiDB-lite"/>
    </source>
</evidence>
<proteinExistence type="predicted"/>
<evidence type="ECO:0000313" key="3">
    <source>
        <dbReference type="Proteomes" id="UP001489004"/>
    </source>
</evidence>
<name>A0AAW1PIJ1_9CHLO</name>
<protein>
    <submittedName>
        <fullName evidence="2">Uncharacterized protein</fullName>
    </submittedName>
</protein>
<comment type="caution">
    <text evidence="2">The sequence shown here is derived from an EMBL/GenBank/DDBJ whole genome shotgun (WGS) entry which is preliminary data.</text>
</comment>
<gene>
    <name evidence="2" type="ORF">WJX72_011937</name>
</gene>
<evidence type="ECO:0000313" key="2">
    <source>
        <dbReference type="EMBL" id="KAK9809241.1"/>
    </source>
</evidence>
<accession>A0AAW1PIJ1</accession>
<feature type="region of interest" description="Disordered" evidence="1">
    <location>
        <begin position="1"/>
        <end position="23"/>
    </location>
</feature>
<dbReference type="EMBL" id="JALJOR010000011">
    <property type="protein sequence ID" value="KAK9809241.1"/>
    <property type="molecule type" value="Genomic_DNA"/>
</dbReference>
<sequence length="181" mass="19924">MADRLWARERPAGSRRSAKKRRNAKIHCAAGTLGSGCHSMLQCKMPAATQDSSKQQEVYSPVALCQKVPVVGEAYRDAREGREGLLSHTDPPQLQLPPARLDTIGWVGFRTSLLRVAVHRAQLQRAAQAVHLADKKELRKRICELSQALEMTDLPATTSCCRSKSRLAPAYTNAGGLRWPA</sequence>
<feature type="compositionally biased region" description="Basic and acidic residues" evidence="1">
    <location>
        <begin position="1"/>
        <end position="12"/>
    </location>
</feature>